<sequence>MSWSVQGIATLNKKGLHSVDLISFNGRIVDCTCTSSCQDLLRSHRIRLHIRTMEFYKTTEK</sequence>
<dbReference type="AlphaFoldDB" id="A0A0K2UY29"/>
<organism evidence="1">
    <name type="scientific">Lepeophtheirus salmonis</name>
    <name type="common">Salmon louse</name>
    <name type="synonym">Caligus salmonis</name>
    <dbReference type="NCBI Taxonomy" id="72036"/>
    <lineage>
        <taxon>Eukaryota</taxon>
        <taxon>Metazoa</taxon>
        <taxon>Ecdysozoa</taxon>
        <taxon>Arthropoda</taxon>
        <taxon>Crustacea</taxon>
        <taxon>Multicrustacea</taxon>
        <taxon>Hexanauplia</taxon>
        <taxon>Copepoda</taxon>
        <taxon>Siphonostomatoida</taxon>
        <taxon>Caligidae</taxon>
        <taxon>Lepeophtheirus</taxon>
    </lineage>
</organism>
<reference evidence="1" key="1">
    <citation type="submission" date="2014-05" db="EMBL/GenBank/DDBJ databases">
        <authorList>
            <person name="Chronopoulou M."/>
        </authorList>
    </citation>
    <scope>NUCLEOTIDE SEQUENCE</scope>
    <source>
        <tissue evidence="1">Whole organism</tissue>
    </source>
</reference>
<name>A0A0K2UY29_LEPSM</name>
<dbReference type="EMBL" id="HACA01025260">
    <property type="protein sequence ID" value="CDW42621.1"/>
    <property type="molecule type" value="Transcribed_RNA"/>
</dbReference>
<proteinExistence type="predicted"/>
<evidence type="ECO:0000313" key="1">
    <source>
        <dbReference type="EMBL" id="CDW42621.1"/>
    </source>
</evidence>
<protein>
    <submittedName>
        <fullName evidence="1">Uncharacterized protein</fullName>
    </submittedName>
</protein>
<accession>A0A0K2UY29</accession>